<dbReference type="RefSeq" id="WP_200609900.1">
    <property type="nucleotide sequence ID" value="NZ_JAEHHL010000006.1"/>
</dbReference>
<reference evidence="6" key="1">
    <citation type="submission" date="2020-12" db="EMBL/GenBank/DDBJ databases">
        <title>Bacterial taxonomy.</title>
        <authorList>
            <person name="Pan X."/>
        </authorList>
    </citation>
    <scope>NUCLEOTIDE SEQUENCE</scope>
    <source>
        <strain evidence="6">M0105</strain>
    </source>
</reference>
<name>A0A8J7SCW5_9RHOB</name>
<dbReference type="Proteomes" id="UP000655420">
    <property type="component" value="Unassembled WGS sequence"/>
</dbReference>
<protein>
    <submittedName>
        <fullName evidence="6">LysR family transcriptional regulator</fullName>
    </submittedName>
</protein>
<dbReference type="PROSITE" id="PS50931">
    <property type="entry name" value="HTH_LYSR"/>
    <property type="match status" value="1"/>
</dbReference>
<dbReference type="Gene3D" id="1.10.10.10">
    <property type="entry name" value="Winged helix-like DNA-binding domain superfamily/Winged helix DNA-binding domain"/>
    <property type="match status" value="1"/>
</dbReference>
<keyword evidence="7" id="KW-1185">Reference proteome</keyword>
<dbReference type="GO" id="GO:0043565">
    <property type="term" value="F:sequence-specific DNA binding"/>
    <property type="evidence" value="ECO:0007669"/>
    <property type="project" value="TreeGrafter"/>
</dbReference>
<evidence type="ECO:0000256" key="3">
    <source>
        <dbReference type="ARBA" id="ARBA00023125"/>
    </source>
</evidence>
<dbReference type="InterPro" id="IPR036388">
    <property type="entry name" value="WH-like_DNA-bd_sf"/>
</dbReference>
<evidence type="ECO:0000313" key="6">
    <source>
        <dbReference type="EMBL" id="MBK0399707.1"/>
    </source>
</evidence>
<feature type="domain" description="HTH lysR-type" evidence="5">
    <location>
        <begin position="1"/>
        <end position="59"/>
    </location>
</feature>
<evidence type="ECO:0000256" key="1">
    <source>
        <dbReference type="ARBA" id="ARBA00009437"/>
    </source>
</evidence>
<dbReference type="GO" id="GO:0003700">
    <property type="term" value="F:DNA-binding transcription factor activity"/>
    <property type="evidence" value="ECO:0007669"/>
    <property type="project" value="InterPro"/>
</dbReference>
<dbReference type="InterPro" id="IPR000847">
    <property type="entry name" value="LysR_HTH_N"/>
</dbReference>
<dbReference type="PANTHER" id="PTHR30537:SF81">
    <property type="entry name" value="TRANSCRIPTIONAL REGULATOR-RELATED"/>
    <property type="match status" value="1"/>
</dbReference>
<evidence type="ECO:0000313" key="7">
    <source>
        <dbReference type="Proteomes" id="UP000655420"/>
    </source>
</evidence>
<dbReference type="InterPro" id="IPR036390">
    <property type="entry name" value="WH_DNA-bd_sf"/>
</dbReference>
<comment type="caution">
    <text evidence="6">The sequence shown here is derived from an EMBL/GenBank/DDBJ whole genome shotgun (WGS) entry which is preliminary data.</text>
</comment>
<dbReference type="CDD" id="cd08422">
    <property type="entry name" value="PBP2_CrgA_like"/>
    <property type="match status" value="1"/>
</dbReference>
<dbReference type="InterPro" id="IPR005119">
    <property type="entry name" value="LysR_subst-bd"/>
</dbReference>
<keyword evidence="3" id="KW-0238">DNA-binding</keyword>
<dbReference type="InterPro" id="IPR058163">
    <property type="entry name" value="LysR-type_TF_proteobact-type"/>
</dbReference>
<organism evidence="6 7">
    <name type="scientific">Thermohalobaculum xanthum</name>
    <dbReference type="NCBI Taxonomy" id="2753746"/>
    <lineage>
        <taxon>Bacteria</taxon>
        <taxon>Pseudomonadati</taxon>
        <taxon>Pseudomonadota</taxon>
        <taxon>Alphaproteobacteria</taxon>
        <taxon>Rhodobacterales</taxon>
        <taxon>Paracoccaceae</taxon>
        <taxon>Thermohalobaculum</taxon>
    </lineage>
</organism>
<dbReference type="SUPFAM" id="SSF46785">
    <property type="entry name" value="Winged helix' DNA-binding domain"/>
    <property type="match status" value="1"/>
</dbReference>
<dbReference type="Gene3D" id="3.40.190.290">
    <property type="match status" value="1"/>
</dbReference>
<evidence type="ECO:0000256" key="4">
    <source>
        <dbReference type="ARBA" id="ARBA00023163"/>
    </source>
</evidence>
<keyword evidence="4" id="KW-0804">Transcription</keyword>
<dbReference type="AlphaFoldDB" id="A0A8J7SCW5"/>
<evidence type="ECO:0000259" key="5">
    <source>
        <dbReference type="PROSITE" id="PS50931"/>
    </source>
</evidence>
<dbReference type="EMBL" id="JAEHHL010000006">
    <property type="protein sequence ID" value="MBK0399707.1"/>
    <property type="molecule type" value="Genomic_DNA"/>
</dbReference>
<dbReference type="FunFam" id="3.40.190.290:FF:000001">
    <property type="entry name" value="Transcriptional regulator, LysR family"/>
    <property type="match status" value="1"/>
</dbReference>
<keyword evidence="2" id="KW-0805">Transcription regulation</keyword>
<dbReference type="Pfam" id="PF00126">
    <property type="entry name" value="HTH_1"/>
    <property type="match status" value="1"/>
</dbReference>
<accession>A0A8J7SCW5</accession>
<dbReference type="Pfam" id="PF03466">
    <property type="entry name" value="LysR_substrate"/>
    <property type="match status" value="1"/>
</dbReference>
<sequence>MSEIDDLRCFVEVLRSGGFNRAAGRLGISKSMISRRIARLEAGLGARLLSRTTRGVSPTDAGSEFWTRAERILSDYDEAREVVAQRGGEIVGRLRLAAPLAFGVRHVAPILAEMSARHPGLELDVSFSDRTVDLIGERFDAAIRIGILQDASLVARRIAPVHSVVVASPAYLDRHGLPLVPDDLLAHQCLEYTGRLISDWRFLEGKRSHTVRAAGRLRSDSGEALLQWAIEGLGIAHLPSFLAGEAIEAGKLVPLLANYPVPESAIHVVRPPGTYVPGKVRLLIDILVERLGGVPFWDRCLMRGVETEAPR</sequence>
<proteinExistence type="inferred from homology"/>
<comment type="similarity">
    <text evidence="1">Belongs to the LysR transcriptional regulatory family.</text>
</comment>
<dbReference type="SUPFAM" id="SSF53850">
    <property type="entry name" value="Periplasmic binding protein-like II"/>
    <property type="match status" value="1"/>
</dbReference>
<dbReference type="PANTHER" id="PTHR30537">
    <property type="entry name" value="HTH-TYPE TRANSCRIPTIONAL REGULATOR"/>
    <property type="match status" value="1"/>
</dbReference>
<dbReference type="GO" id="GO:0006351">
    <property type="term" value="P:DNA-templated transcription"/>
    <property type="evidence" value="ECO:0007669"/>
    <property type="project" value="TreeGrafter"/>
</dbReference>
<dbReference type="FunFam" id="1.10.10.10:FF:000001">
    <property type="entry name" value="LysR family transcriptional regulator"/>
    <property type="match status" value="1"/>
</dbReference>
<evidence type="ECO:0000256" key="2">
    <source>
        <dbReference type="ARBA" id="ARBA00023015"/>
    </source>
</evidence>
<gene>
    <name evidence="6" type="ORF">H0I76_10935</name>
</gene>